<evidence type="ECO:0000313" key="5">
    <source>
        <dbReference type="Proteomes" id="UP000078368"/>
    </source>
</evidence>
<evidence type="ECO:0000256" key="1">
    <source>
        <dbReference type="SAM" id="MobiDB-lite"/>
    </source>
</evidence>
<feature type="domain" description="DUF8094" evidence="3">
    <location>
        <begin position="50"/>
        <end position="299"/>
    </location>
</feature>
<gene>
    <name evidence="4" type="ORF">A4H34_08215</name>
</gene>
<keyword evidence="5" id="KW-1185">Reference proteome</keyword>
<evidence type="ECO:0000256" key="2">
    <source>
        <dbReference type="SAM" id="SignalP"/>
    </source>
</evidence>
<feature type="region of interest" description="Disordered" evidence="1">
    <location>
        <begin position="22"/>
        <end position="43"/>
    </location>
</feature>
<protein>
    <recommendedName>
        <fullName evidence="3">DUF8094 domain-containing protein</fullName>
    </recommendedName>
</protein>
<dbReference type="RefSeq" id="WP_064231780.1">
    <property type="nucleotide sequence ID" value="NZ_LVZK01000002.1"/>
</dbReference>
<evidence type="ECO:0000313" key="4">
    <source>
        <dbReference type="EMBL" id="OAP85574.1"/>
    </source>
</evidence>
<feature type="chain" id="PRO_5039463978" description="DUF8094 domain-containing protein" evidence="2">
    <location>
        <begin position="21"/>
        <end position="341"/>
    </location>
</feature>
<reference evidence="4 5" key="1">
    <citation type="submission" date="2016-04" db="EMBL/GenBank/DDBJ databases">
        <title>Peptidophaga gingivicola gen. nov., sp. nov., isolated from human subgingival plaque.</title>
        <authorList>
            <person name="Beall C.J."/>
            <person name="Mokrzan E.M."/>
            <person name="Griffen A.L."/>
            <person name="Leys E.J."/>
        </authorList>
    </citation>
    <scope>NUCLEOTIDE SEQUENCE [LARGE SCALE GENOMIC DNA]</scope>
    <source>
        <strain evidence="4 5">BA112</strain>
    </source>
</reference>
<proteinExistence type="predicted"/>
<organism evidence="4 5">
    <name type="scientific">Peptidiphaga gingivicola</name>
    <dbReference type="NCBI Taxonomy" id="2741497"/>
    <lineage>
        <taxon>Bacteria</taxon>
        <taxon>Bacillati</taxon>
        <taxon>Actinomycetota</taxon>
        <taxon>Actinomycetes</taxon>
        <taxon>Actinomycetales</taxon>
        <taxon>Actinomycetaceae</taxon>
        <taxon>Peptidiphaga</taxon>
    </lineage>
</organism>
<feature type="signal peptide" evidence="2">
    <location>
        <begin position="1"/>
        <end position="20"/>
    </location>
</feature>
<dbReference type="Pfam" id="PF26366">
    <property type="entry name" value="DUF8094"/>
    <property type="match status" value="1"/>
</dbReference>
<dbReference type="OrthoDB" id="3266092at2"/>
<dbReference type="STRING" id="1823756.A4H34_08215"/>
<dbReference type="EMBL" id="LVZK01000002">
    <property type="protein sequence ID" value="OAP85574.1"/>
    <property type="molecule type" value="Genomic_DNA"/>
</dbReference>
<dbReference type="Proteomes" id="UP000078368">
    <property type="component" value="Unassembled WGS sequence"/>
</dbReference>
<comment type="caution">
    <text evidence="4">The sequence shown here is derived from an EMBL/GenBank/DDBJ whole genome shotgun (WGS) entry which is preliminary data.</text>
</comment>
<accession>A0A179B3G6</accession>
<dbReference type="PROSITE" id="PS51257">
    <property type="entry name" value="PROKAR_LIPOPROTEIN"/>
    <property type="match status" value="1"/>
</dbReference>
<dbReference type="InterPro" id="IPR058407">
    <property type="entry name" value="DUF8094"/>
</dbReference>
<sequence length="341" mass="35497">MLKKGMGLALAAALAAGALAGCGESEPPVPKPTAAKSTSRPATSVENFMKVSKRVLEAVNATDKDQSTDKLGATTTGPMTVIRQAQYNTKRLLGDSYKFPELATEVTKNRVAISSSKGYPRLAMTVMDPLKGNNLPTMDVFAQGKARENWKLWGSLRLFPGAEFPSVEGGKTGAETVAAESDKGLAASPKKTIEAYVNLNKTGSDAQGLTFSQDALRQELKKTADKNAAAVNGAGKSTMTFAVGNEGPVAMRTSDGGAVVVAQLNYFTTISSDSQHTVTVGDKAGSIASGKAEGKVTLDGKTLTTSNTRLVAFRVPAAKSKDKTISVIGSSDDVMLGAQVQ</sequence>
<evidence type="ECO:0000259" key="3">
    <source>
        <dbReference type="Pfam" id="PF26366"/>
    </source>
</evidence>
<keyword evidence="2" id="KW-0732">Signal</keyword>
<dbReference type="AlphaFoldDB" id="A0A179B3G6"/>
<name>A0A179B3G6_9ACTO</name>